<dbReference type="Proteomes" id="UP000000600">
    <property type="component" value="Unassembled WGS sequence"/>
</dbReference>
<feature type="region of interest" description="Disordered" evidence="1">
    <location>
        <begin position="47"/>
        <end position="66"/>
    </location>
</feature>
<dbReference type="KEGG" id="ptm:GSPATT00037220001"/>
<evidence type="ECO:0000313" key="3">
    <source>
        <dbReference type="Proteomes" id="UP000000600"/>
    </source>
</evidence>
<organism evidence="2 3">
    <name type="scientific">Paramecium tetraurelia</name>
    <dbReference type="NCBI Taxonomy" id="5888"/>
    <lineage>
        <taxon>Eukaryota</taxon>
        <taxon>Sar</taxon>
        <taxon>Alveolata</taxon>
        <taxon>Ciliophora</taxon>
        <taxon>Intramacronucleata</taxon>
        <taxon>Oligohymenophorea</taxon>
        <taxon>Peniculida</taxon>
        <taxon>Parameciidae</taxon>
        <taxon>Paramecium</taxon>
    </lineage>
</organism>
<evidence type="ECO:0000313" key="2">
    <source>
        <dbReference type="EMBL" id="CAK68435.1"/>
    </source>
</evidence>
<proteinExistence type="predicted"/>
<dbReference type="InParanoid" id="A0CCB8"/>
<sequence>MMNHFKKVCSEKTRSEQQQEGEEQIQEGEEGEYEYEYEYVYEEVEDTGAVNQTEENSQLQQQQKPKSKYTYTIEIDDEDKMKFTAPYHKLDIRQLGGNMAHKFLGGCLIAVNSPVEFIRAKFHKLLKKCAPASEYVKQYLKQHEEIDNEDERSKQIQALQESMKLTIAFPDFLKINTLEHYKKFVTNDPLYLEQYRARKAFSLEGINYQLNIPDDIMLYLFSGIAAYTEKQSELDIDYYEEVQKLASNGQLALIISDDSMCYGVNYPLNHVVVFDEMAEKRSIGALFQLIGRAGRVGVSWTANAYLGDKTFDRLIKYLNGQNEETERDEAYNIEQQSKRMIQHLIELAKKKKEQQ</sequence>
<dbReference type="AlphaFoldDB" id="A0CCB8"/>
<dbReference type="InterPro" id="IPR027417">
    <property type="entry name" value="P-loop_NTPase"/>
</dbReference>
<dbReference type="SUPFAM" id="SSF52540">
    <property type="entry name" value="P-loop containing nucleoside triphosphate hydrolases"/>
    <property type="match status" value="1"/>
</dbReference>
<dbReference type="Gene3D" id="3.40.50.300">
    <property type="entry name" value="P-loop containing nucleotide triphosphate hydrolases"/>
    <property type="match status" value="1"/>
</dbReference>
<dbReference type="RefSeq" id="XP_001435832.1">
    <property type="nucleotide sequence ID" value="XM_001435795.2"/>
</dbReference>
<gene>
    <name evidence="2" type="ORF">GSPATT00037220001</name>
</gene>
<dbReference type="HOGENOM" id="CLU_781811_0_0_1"/>
<evidence type="ECO:0000256" key="1">
    <source>
        <dbReference type="SAM" id="MobiDB-lite"/>
    </source>
</evidence>
<accession>A0CCB8</accession>
<reference evidence="2 3" key="1">
    <citation type="journal article" date="2006" name="Nature">
        <title>Global trends of whole-genome duplications revealed by the ciliate Paramecium tetraurelia.</title>
        <authorList>
            <consortium name="Genoscope"/>
            <person name="Aury J.-M."/>
            <person name="Jaillon O."/>
            <person name="Duret L."/>
            <person name="Noel B."/>
            <person name="Jubin C."/>
            <person name="Porcel B.M."/>
            <person name="Segurens B."/>
            <person name="Daubin V."/>
            <person name="Anthouard V."/>
            <person name="Aiach N."/>
            <person name="Arnaiz O."/>
            <person name="Billaut A."/>
            <person name="Beisson J."/>
            <person name="Blanc I."/>
            <person name="Bouhouche K."/>
            <person name="Camara F."/>
            <person name="Duharcourt S."/>
            <person name="Guigo R."/>
            <person name="Gogendeau D."/>
            <person name="Katinka M."/>
            <person name="Keller A.-M."/>
            <person name="Kissmehl R."/>
            <person name="Klotz C."/>
            <person name="Koll F."/>
            <person name="Le Moue A."/>
            <person name="Lepere C."/>
            <person name="Malinsky S."/>
            <person name="Nowacki M."/>
            <person name="Nowak J.K."/>
            <person name="Plattner H."/>
            <person name="Poulain J."/>
            <person name="Ruiz F."/>
            <person name="Serrano V."/>
            <person name="Zagulski M."/>
            <person name="Dessen P."/>
            <person name="Betermier M."/>
            <person name="Weissenbach J."/>
            <person name="Scarpelli C."/>
            <person name="Schachter V."/>
            <person name="Sperling L."/>
            <person name="Meyer E."/>
            <person name="Cohen J."/>
            <person name="Wincker P."/>
        </authorList>
    </citation>
    <scope>NUCLEOTIDE SEQUENCE [LARGE SCALE GENOMIC DNA]</scope>
    <source>
        <strain evidence="2 3">Stock d4-2</strain>
    </source>
</reference>
<feature type="compositionally biased region" description="Basic and acidic residues" evidence="1">
    <location>
        <begin position="8"/>
        <end position="17"/>
    </location>
</feature>
<name>A0CCB8_PARTE</name>
<dbReference type="OrthoDB" id="299811at2759"/>
<dbReference type="EMBL" id="CT868060">
    <property type="protein sequence ID" value="CAK68435.1"/>
    <property type="molecule type" value="Genomic_DNA"/>
</dbReference>
<dbReference type="GeneID" id="5021617"/>
<keyword evidence="3" id="KW-1185">Reference proteome</keyword>
<feature type="compositionally biased region" description="Acidic residues" evidence="1">
    <location>
        <begin position="19"/>
        <end position="32"/>
    </location>
</feature>
<evidence type="ECO:0008006" key="4">
    <source>
        <dbReference type="Google" id="ProtNLM"/>
    </source>
</evidence>
<protein>
    <recommendedName>
        <fullName evidence="4">Helicase C-terminal domain-containing protein</fullName>
    </recommendedName>
</protein>
<feature type="region of interest" description="Disordered" evidence="1">
    <location>
        <begin position="1"/>
        <end position="32"/>
    </location>
</feature>